<evidence type="ECO:0000313" key="2">
    <source>
        <dbReference type="EMBL" id="SCA56308.1"/>
    </source>
</evidence>
<gene>
    <name evidence="2" type="ORF">MTBPR1_20156</name>
</gene>
<name>A0A1C3RGD2_9PROT</name>
<dbReference type="InterPro" id="IPR036397">
    <property type="entry name" value="RNaseH_sf"/>
</dbReference>
<dbReference type="InterPro" id="IPR012337">
    <property type="entry name" value="RNaseH-like_sf"/>
</dbReference>
<keyword evidence="3" id="KW-1185">Reference proteome</keyword>
<evidence type="ECO:0000313" key="3">
    <source>
        <dbReference type="Proteomes" id="UP000231658"/>
    </source>
</evidence>
<dbReference type="RefSeq" id="WP_069186980.1">
    <property type="nucleotide sequence ID" value="NZ_FLYE01000012.1"/>
</dbReference>
<dbReference type="SMART" id="SM00479">
    <property type="entry name" value="EXOIII"/>
    <property type="match status" value="1"/>
</dbReference>
<dbReference type="Gene3D" id="3.30.420.10">
    <property type="entry name" value="Ribonuclease H-like superfamily/Ribonuclease H"/>
    <property type="match status" value="1"/>
</dbReference>
<feature type="domain" description="Exonuclease" evidence="1">
    <location>
        <begin position="11"/>
        <end position="198"/>
    </location>
</feature>
<dbReference type="InterPro" id="IPR013520">
    <property type="entry name" value="Ribonucl_H"/>
</dbReference>
<protein>
    <submittedName>
        <fullName evidence="2">Putative Inhibitor of the KinA pathway to sporulation</fullName>
    </submittedName>
</protein>
<dbReference type="Proteomes" id="UP000231658">
    <property type="component" value="Unassembled WGS sequence"/>
</dbReference>
<dbReference type="PANTHER" id="PTHR23044">
    <property type="entry name" value="3'-5' EXONUCLEASE ERI1-RELATED"/>
    <property type="match status" value="1"/>
</dbReference>
<dbReference type="Pfam" id="PF00929">
    <property type="entry name" value="RNase_T"/>
    <property type="match status" value="1"/>
</dbReference>
<organism evidence="2 3">
    <name type="scientific">Candidatus Terasakiella magnetica</name>
    <dbReference type="NCBI Taxonomy" id="1867952"/>
    <lineage>
        <taxon>Bacteria</taxon>
        <taxon>Pseudomonadati</taxon>
        <taxon>Pseudomonadota</taxon>
        <taxon>Alphaproteobacteria</taxon>
        <taxon>Rhodospirillales</taxon>
        <taxon>Terasakiellaceae</taxon>
        <taxon>Terasakiella</taxon>
    </lineage>
</organism>
<accession>A0A1C3RGD2</accession>
<dbReference type="EMBL" id="FLYE01000012">
    <property type="protein sequence ID" value="SCA56308.1"/>
    <property type="molecule type" value="Genomic_DNA"/>
</dbReference>
<sequence length="198" mass="22045">MLLDISPECRTLIILDIEYTAWEGSQARGWSEPWEERETVQMAMLALDAKTLAPQNHFSCLIKPTINPILSDYFMKLTGITQENLDRHGLSLAQAFEQSQDFINSFDQPVQVICNGLDSVFLANNGELVGVTCPDCLKGGQNIFAFLQENIPTYRAGHCSGDLARLVGHPIEGHMHNALFDVHSIAVALRYIKEKQAA</sequence>
<dbReference type="GO" id="GO:0003676">
    <property type="term" value="F:nucleic acid binding"/>
    <property type="evidence" value="ECO:0007669"/>
    <property type="project" value="InterPro"/>
</dbReference>
<dbReference type="InterPro" id="IPR051274">
    <property type="entry name" value="3-5_Exoribonuclease"/>
</dbReference>
<dbReference type="GO" id="GO:0004527">
    <property type="term" value="F:exonuclease activity"/>
    <property type="evidence" value="ECO:0007669"/>
    <property type="project" value="UniProtKB-ARBA"/>
</dbReference>
<dbReference type="PANTHER" id="PTHR23044:SF61">
    <property type="entry name" value="3'-5' EXORIBONUCLEASE 1-RELATED"/>
    <property type="match status" value="1"/>
</dbReference>
<dbReference type="AlphaFoldDB" id="A0A1C3RGD2"/>
<proteinExistence type="predicted"/>
<dbReference type="OrthoDB" id="7362525at2"/>
<evidence type="ECO:0000259" key="1">
    <source>
        <dbReference type="SMART" id="SM00479"/>
    </source>
</evidence>
<dbReference type="SUPFAM" id="SSF53098">
    <property type="entry name" value="Ribonuclease H-like"/>
    <property type="match status" value="1"/>
</dbReference>
<dbReference type="STRING" id="1867952.MTBPR1_20156"/>
<dbReference type="GO" id="GO:0006259">
    <property type="term" value="P:DNA metabolic process"/>
    <property type="evidence" value="ECO:0007669"/>
    <property type="project" value="UniProtKB-ARBA"/>
</dbReference>
<reference evidence="2 3" key="1">
    <citation type="submission" date="2016-07" db="EMBL/GenBank/DDBJ databases">
        <authorList>
            <person name="Lefevre C.T."/>
        </authorList>
    </citation>
    <scope>NUCLEOTIDE SEQUENCE [LARGE SCALE GENOMIC DNA]</scope>
    <source>
        <strain evidence="2">PR1</strain>
    </source>
</reference>